<feature type="domain" description="Peptidase M14" evidence="3">
    <location>
        <begin position="8"/>
        <end position="260"/>
    </location>
</feature>
<dbReference type="SUPFAM" id="SSF53187">
    <property type="entry name" value="Zn-dependent exopeptidases"/>
    <property type="match status" value="1"/>
</dbReference>
<protein>
    <submittedName>
        <fullName evidence="4">Peptidase M14</fullName>
    </submittedName>
</protein>
<dbReference type="Pfam" id="PF00246">
    <property type="entry name" value="Peptidase_M14"/>
    <property type="match status" value="1"/>
</dbReference>
<evidence type="ECO:0000313" key="4">
    <source>
        <dbReference type="EMBL" id="PDV96807.1"/>
    </source>
</evidence>
<dbReference type="SMART" id="SM00631">
    <property type="entry name" value="Zn_pept"/>
    <property type="match status" value="1"/>
</dbReference>
<dbReference type="Gene3D" id="3.40.630.10">
    <property type="entry name" value="Zn peptidases"/>
    <property type="match status" value="1"/>
</dbReference>
<dbReference type="GO" id="GO:0008270">
    <property type="term" value="F:zinc ion binding"/>
    <property type="evidence" value="ECO:0007669"/>
    <property type="project" value="InterPro"/>
</dbReference>
<feature type="signal peptide" evidence="2">
    <location>
        <begin position="1"/>
        <end position="25"/>
    </location>
</feature>
<gene>
    <name evidence="4" type="ORF">A9Q02_06000</name>
</gene>
<feature type="active site" description="Proton donor/acceptor" evidence="1">
    <location>
        <position position="237"/>
    </location>
</feature>
<organism evidence="4 5">
    <name type="scientific">Candidatus Chloroploca asiatica</name>
    <dbReference type="NCBI Taxonomy" id="1506545"/>
    <lineage>
        <taxon>Bacteria</taxon>
        <taxon>Bacillati</taxon>
        <taxon>Chloroflexota</taxon>
        <taxon>Chloroflexia</taxon>
        <taxon>Chloroflexales</taxon>
        <taxon>Chloroflexineae</taxon>
        <taxon>Oscillochloridaceae</taxon>
        <taxon>Candidatus Chloroploca</taxon>
    </lineage>
</organism>
<name>A0A2H3L0Y4_9CHLR</name>
<reference evidence="4 5" key="1">
    <citation type="submission" date="2016-05" db="EMBL/GenBank/DDBJ databases">
        <authorList>
            <person name="Lavstsen T."/>
            <person name="Jespersen J.S."/>
        </authorList>
    </citation>
    <scope>NUCLEOTIDE SEQUENCE [LARGE SCALE GENOMIC DNA]</scope>
    <source>
        <strain evidence="4 5">B7-9</strain>
    </source>
</reference>
<comment type="caution">
    <text evidence="4">The sequence shown here is derived from an EMBL/GenBank/DDBJ whole genome shotgun (WGS) entry which is preliminary data.</text>
</comment>
<dbReference type="RefSeq" id="WP_245860804.1">
    <property type="nucleotide sequence ID" value="NZ_LYXE01000182.1"/>
</dbReference>
<sequence>MLVLTTLWLTVLSSPLLAWQPLAQATPPQQSERRFVLGLSAQGRPIEAVQFGNGPRKLVVVGNTHGGPEANTYRLTNELIAHLAANPELVPSSVRLFLIPSINPDGLALGWRFDAAGVDLNRNMNTNLDACPDNDWRQTVFGAYGLIAETGGPYPDSQVEVRLLRAFLLDAAGAIFLHSNAGLVFPASCEHAPSIAMAERYANAAGYLYSRYWPLYAITGGMHDWAGSMGIAAITPELITGTDSEFPQNLAGLLAVLEDPDNLLPLPEDGEVAGETIPAPIYRYWRALGGEAQFGVPQGPARQTADQIRQRFATVELVIDNEQRDTIWYVQPAPLGSRAATSRAYGGADALVPLTEAGDALVFPETGHRLRDAFRAFWQREGGLMAFGLPLSEEFRTITADGQARTIQYFERAIFAYAPEDGSVRLEPLGLREATLEHLALPARHMPR</sequence>
<accession>A0A2H3L0Y4</accession>
<evidence type="ECO:0000256" key="1">
    <source>
        <dbReference type="PROSITE-ProRule" id="PRU01379"/>
    </source>
</evidence>
<comment type="similarity">
    <text evidence="1">Belongs to the peptidase M14 family.</text>
</comment>
<dbReference type="EMBL" id="LYXE01000182">
    <property type="protein sequence ID" value="PDV96807.1"/>
    <property type="molecule type" value="Genomic_DNA"/>
</dbReference>
<proteinExistence type="inferred from homology"/>
<dbReference type="GO" id="GO:0004181">
    <property type="term" value="F:metallocarboxypeptidase activity"/>
    <property type="evidence" value="ECO:0007669"/>
    <property type="project" value="InterPro"/>
</dbReference>
<feature type="chain" id="PRO_5013648756" evidence="2">
    <location>
        <begin position="26"/>
        <end position="448"/>
    </location>
</feature>
<dbReference type="Proteomes" id="UP000220922">
    <property type="component" value="Unassembled WGS sequence"/>
</dbReference>
<keyword evidence="5" id="KW-1185">Reference proteome</keyword>
<dbReference type="CDD" id="cd00596">
    <property type="entry name" value="Peptidase_M14_like"/>
    <property type="match status" value="1"/>
</dbReference>
<keyword evidence="2" id="KW-0732">Signal</keyword>
<dbReference type="InterPro" id="IPR000834">
    <property type="entry name" value="Peptidase_M14"/>
</dbReference>
<evidence type="ECO:0000256" key="2">
    <source>
        <dbReference type="SAM" id="SignalP"/>
    </source>
</evidence>
<evidence type="ECO:0000259" key="3">
    <source>
        <dbReference type="PROSITE" id="PS52035"/>
    </source>
</evidence>
<dbReference type="AlphaFoldDB" id="A0A2H3L0Y4"/>
<dbReference type="PROSITE" id="PS52035">
    <property type="entry name" value="PEPTIDASE_M14"/>
    <property type="match status" value="1"/>
</dbReference>
<evidence type="ECO:0000313" key="5">
    <source>
        <dbReference type="Proteomes" id="UP000220922"/>
    </source>
</evidence>
<dbReference type="GO" id="GO:0006508">
    <property type="term" value="P:proteolysis"/>
    <property type="evidence" value="ECO:0007669"/>
    <property type="project" value="InterPro"/>
</dbReference>